<evidence type="ECO:0000313" key="2">
    <source>
        <dbReference type="Proteomes" id="UP001239111"/>
    </source>
</evidence>
<reference evidence="1" key="1">
    <citation type="submission" date="2023-04" db="EMBL/GenBank/DDBJ databases">
        <title>A chromosome-level genome assembly of the parasitoid wasp Eretmocerus hayati.</title>
        <authorList>
            <person name="Zhong Y."/>
            <person name="Liu S."/>
            <person name="Liu Y."/>
        </authorList>
    </citation>
    <scope>NUCLEOTIDE SEQUENCE</scope>
    <source>
        <strain evidence="1">ZJU_SS_LIU_2023</strain>
    </source>
</reference>
<accession>A0ACC2NN73</accession>
<dbReference type="Proteomes" id="UP001239111">
    <property type="component" value="Chromosome 3"/>
</dbReference>
<keyword evidence="2" id="KW-1185">Reference proteome</keyword>
<protein>
    <submittedName>
        <fullName evidence="1">Uncharacterized protein</fullName>
    </submittedName>
</protein>
<proteinExistence type="predicted"/>
<comment type="caution">
    <text evidence="1">The sequence shown here is derived from an EMBL/GenBank/DDBJ whole genome shotgun (WGS) entry which is preliminary data.</text>
</comment>
<evidence type="ECO:0000313" key="1">
    <source>
        <dbReference type="EMBL" id="KAJ8672547.1"/>
    </source>
</evidence>
<feature type="non-terminal residue" evidence="1">
    <location>
        <position position="1"/>
    </location>
</feature>
<gene>
    <name evidence="1" type="ORF">QAD02_003806</name>
</gene>
<name>A0ACC2NN73_9HYME</name>
<dbReference type="EMBL" id="CM056743">
    <property type="protein sequence ID" value="KAJ8672547.1"/>
    <property type="molecule type" value="Genomic_DNA"/>
</dbReference>
<sequence length="578" mass="60972">HEDWRKADMRRQSLSSSLSSGSSSGGAPEPLIVVEESTLAEEEEADRLRDDSPQRCLEPDSPSLNPYLLSPWRETRKHSLPTPQCTSGITASQVRRLSERGGEGSGPSAREAAFLATLSQSQPPQPGGRRHSVVTISRVPATLFGRNRRESIAAFPMGGAPRILGSRRDSATGLPSGPPSNSGSTHNLALDIMDDIAEIKAARKVRLKMWKTPSHERVCEVQPLEGNGGAAQRYTRRYSDFALATIPANSALPGTSGSNQRQQQRRASEMPSTSRMGPPPPIPPRSGAGIVCTNTDLLSILSSLTSSATEIDRCGTDDDTKPANPATSVKSIEHKRNRLKSSRSNSFDVSILHGCHATTDTGVSKQSSSSSSGGRSVTSGTAPISGSTWFAKRHQPMAKKQRSIDAGPGGISGGLGFKLDRSRVIRAVKDTLAKTSPTKDEEAAVTAAANSLRNRVVWDGSSGTKVDAQVLGNAIEEFLRKSGNSSSSVGEISETSDAFSSSTTSTKHHPATSPSGRPPRSGSKASSWFASSGPVATPASPTTPTPSPAAPSSGKQDDEQTEACEPSICSSLKDLFVK</sequence>
<organism evidence="1 2">
    <name type="scientific">Eretmocerus hayati</name>
    <dbReference type="NCBI Taxonomy" id="131215"/>
    <lineage>
        <taxon>Eukaryota</taxon>
        <taxon>Metazoa</taxon>
        <taxon>Ecdysozoa</taxon>
        <taxon>Arthropoda</taxon>
        <taxon>Hexapoda</taxon>
        <taxon>Insecta</taxon>
        <taxon>Pterygota</taxon>
        <taxon>Neoptera</taxon>
        <taxon>Endopterygota</taxon>
        <taxon>Hymenoptera</taxon>
        <taxon>Apocrita</taxon>
        <taxon>Proctotrupomorpha</taxon>
        <taxon>Chalcidoidea</taxon>
        <taxon>Aphelinidae</taxon>
        <taxon>Aphelininae</taxon>
        <taxon>Eretmocerus</taxon>
    </lineage>
</organism>